<dbReference type="eggNOG" id="arCOG10620">
    <property type="taxonomic scope" value="Archaea"/>
</dbReference>
<evidence type="ECO:0000313" key="1">
    <source>
        <dbReference type="EMBL" id="ADG90686.1"/>
    </source>
</evidence>
<dbReference type="GeneID" id="9165425"/>
<dbReference type="KEGG" id="tag:Tagg_0411"/>
<reference evidence="2" key="2">
    <citation type="journal article" date="2010" name="Stand. Genomic Sci.">
        <title>Complete genome sequence of Thermosphaera aggregans type strain (M11TLT).</title>
        <authorList>
            <person name="Spring S."/>
            <person name="Rachel R."/>
            <person name="Lapidus A."/>
            <person name="Davenport K."/>
            <person name="Tice H."/>
            <person name="Copeland A."/>
            <person name="Cheng J.-F."/>
            <person name="Lucas S."/>
            <person name="Chen F."/>
            <person name="Nolan M."/>
            <person name="Bruce D."/>
            <person name="Goodwin L."/>
            <person name="Pitluck S."/>
            <person name="Ivanova N."/>
            <person name="Mavromatis K."/>
            <person name="Ovchinnikova G."/>
            <person name="Pati A."/>
            <person name="Chen A."/>
            <person name="Palaniappan K."/>
            <person name="Land M."/>
            <person name="Hauser L."/>
            <person name="Chang Y.-J."/>
            <person name="Jeffries C.C."/>
            <person name="Brettin T."/>
            <person name="Detter J.C."/>
            <person name="Tapia R."/>
            <person name="Han C."/>
            <person name="Heimerl T."/>
            <person name="Weikl F."/>
            <person name="Brambilla E."/>
            <person name="Goker M."/>
            <person name="Bristow J."/>
            <person name="Eisen J.A."/>
            <person name="Markowitz V."/>
            <person name="Hugenholtz P."/>
            <person name="Kyrpides N.C."/>
            <person name="Klenk H.-P."/>
        </authorList>
    </citation>
    <scope>NUCLEOTIDE SEQUENCE [LARGE SCALE GENOMIC DNA]</scope>
    <source>
        <strain evidence="2">DSM 11486 / M11TL</strain>
    </source>
</reference>
<organism evidence="1 2">
    <name type="scientific">Thermosphaera aggregans (strain DSM 11486 / M11TL)</name>
    <dbReference type="NCBI Taxonomy" id="633148"/>
    <lineage>
        <taxon>Archaea</taxon>
        <taxon>Thermoproteota</taxon>
        <taxon>Thermoprotei</taxon>
        <taxon>Desulfurococcales</taxon>
        <taxon>Desulfurococcaceae</taxon>
        <taxon>Thermosphaera</taxon>
    </lineage>
</organism>
<dbReference type="Proteomes" id="UP000002376">
    <property type="component" value="Chromosome"/>
</dbReference>
<dbReference type="HOGENOM" id="CLU_1264531_0_0_2"/>
<dbReference type="EMBL" id="CP001939">
    <property type="protein sequence ID" value="ADG90686.1"/>
    <property type="molecule type" value="Genomic_DNA"/>
</dbReference>
<dbReference type="OrthoDB" id="17428at2157"/>
<evidence type="ECO:0000313" key="2">
    <source>
        <dbReference type="Proteomes" id="UP000002376"/>
    </source>
</evidence>
<reference key="3">
    <citation type="submission" date="2010-02" db="EMBL/GenBank/DDBJ databases">
        <title>Complete genome sequence of Thermosphaera aggregans type strain (M11TL).</title>
        <authorList>
            <consortium name="US DOE Joint Genome Institute (JGI-PGF)"/>
            <person name="Spring S."/>
            <person name="Lapidus A."/>
            <person name="Munk C."/>
            <person name="Schroeder M."/>
            <person name="Glavina Del Rio T."/>
            <person name="Tice H."/>
            <person name="Copeland A."/>
            <person name="Cheng J.-F."/>
            <person name="Lucas S."/>
            <person name="Chen F."/>
            <person name="Nolan M."/>
            <person name="Bruce D."/>
            <person name="Goodwin L."/>
            <person name="Pitluck S."/>
            <person name="Ivanova N."/>
            <person name="Mavromatis K."/>
            <person name="Ovchinnikova G."/>
            <person name="Pati A."/>
            <person name="Chen A."/>
            <person name="Palaniappan K."/>
            <person name="Land M."/>
            <person name="Hauser L."/>
            <person name="Chang Y.-J."/>
            <person name="Jeffries C.C."/>
            <person name="Brettin T."/>
            <person name="Detter J.C."/>
            <person name="Tapia R."/>
            <person name="Han C."/>
            <person name="Chain P."/>
            <person name="Heimerl T."/>
            <person name="Weik F."/>
            <person name="Goker M."/>
            <person name="Rachel R."/>
            <person name="Bristow J."/>
            <person name="Eisen J.A."/>
            <person name="Markowitz V."/>
            <person name="Hugenholtz P."/>
            <person name="Kyrpides N.C."/>
            <person name="Klenk H.-P."/>
        </authorList>
    </citation>
    <scope>NUCLEOTIDE SEQUENCE</scope>
    <source>
        <strain>DSM 11486</strain>
    </source>
</reference>
<keyword evidence="2" id="KW-1185">Reference proteome</keyword>
<reference evidence="1 2" key="1">
    <citation type="journal article" date="2010" name="Stand. Genomic Sci.">
        <title>Complete genome sequence of Thermosphaera aggregans type strain (M11TL).</title>
        <authorList>
            <person name="Spring S."/>
            <person name="Rachel R."/>
            <person name="Lapidus A."/>
            <person name="Davenport K."/>
            <person name="Tice H."/>
            <person name="Copeland A."/>
            <person name="Cheng J.F."/>
            <person name="Lucas S."/>
            <person name="Chen F."/>
            <person name="Nolan M."/>
            <person name="Bruce D."/>
            <person name="Goodwin L."/>
            <person name="Pitluck S."/>
            <person name="Ivanova N."/>
            <person name="Mavromatis K."/>
            <person name="Ovchinnikova G."/>
            <person name="Pati A."/>
            <person name="Chen A."/>
            <person name="Palaniappan K."/>
            <person name="Land M."/>
            <person name="Hauser L."/>
            <person name="Chang Y.J."/>
            <person name="Jeffries C.C."/>
            <person name="Brettin T."/>
            <person name="Detter J.C."/>
            <person name="Tapia R."/>
            <person name="Han C."/>
            <person name="Heimerl T."/>
            <person name="Weikl F."/>
            <person name="Brambilla E."/>
            <person name="Goker M."/>
            <person name="Bristow J."/>
            <person name="Eisen J.A."/>
            <person name="Markowitz V."/>
            <person name="Hugenholtz P."/>
            <person name="Kyrpides N.C."/>
            <person name="Klenk H.P."/>
        </authorList>
    </citation>
    <scope>NUCLEOTIDE SEQUENCE [LARGE SCALE GENOMIC DNA]</scope>
    <source>
        <strain evidence="2">DSM 11486 / M11TL</strain>
    </source>
</reference>
<dbReference type="AlphaFoldDB" id="D5U0N6"/>
<accession>D5U0N6</accession>
<proteinExistence type="predicted"/>
<name>D5U0N6_THEAM</name>
<dbReference type="RefSeq" id="WP_013129279.1">
    <property type="nucleotide sequence ID" value="NC_014160.1"/>
</dbReference>
<gene>
    <name evidence="1" type="ordered locus">Tagg_0411</name>
</gene>
<sequence>MLGYLDVADKLLSKCEKGNYCFWVPTGLIQPYEASTVYGFDCFFFKFLKNPIIGDRLLLSFKLPISTLNDILLTHPRGFPVVPDDSKLCSKSEIEAYLVNTKREFLGKIGEASEKRKAEGESKGILKRLIIFGGKSSDADIQYYRLLTQYRFMNELSSLLGYRDEILNADVRKAFILYLYESKSSSMYALTGEQEIKLLNHSKLLDFEKIGATLGFLR</sequence>
<dbReference type="STRING" id="633148.Tagg_0411"/>
<protein>
    <submittedName>
        <fullName evidence="1">Uncharacterized protein</fullName>
    </submittedName>
</protein>